<dbReference type="Proteomes" id="UP000289738">
    <property type="component" value="Chromosome B07"/>
</dbReference>
<dbReference type="InterPro" id="IPR052059">
    <property type="entry name" value="CR_Ser/Thr_kinase"/>
</dbReference>
<proteinExistence type="predicted"/>
<keyword evidence="4" id="KW-0067">ATP-binding</keyword>
<name>A0A444YA48_ARAHY</name>
<feature type="compositionally biased region" description="Low complexity" evidence="5">
    <location>
        <begin position="76"/>
        <end position="99"/>
    </location>
</feature>
<protein>
    <recommendedName>
        <fullName evidence="8">Serine-threonine/tyrosine-protein kinase catalytic domain-containing protein</fullName>
    </recommendedName>
</protein>
<evidence type="ECO:0000313" key="6">
    <source>
        <dbReference type="EMBL" id="RYQ98808.1"/>
    </source>
</evidence>
<sequence length="99" mass="10859">MHMKLVDKSKKPNEYETGEVKKIMEIALMCTQASASMRPTISKVVVLLKRKGLFENLQHSMPVFVDSNMKPRGDISASTGGSSTTTSNATISTSISYLF</sequence>
<dbReference type="AlphaFoldDB" id="A0A444YA48"/>
<reference evidence="6 7" key="1">
    <citation type="submission" date="2019-01" db="EMBL/GenBank/DDBJ databases">
        <title>Sequencing of cultivated peanut Arachis hypogaea provides insights into genome evolution and oil improvement.</title>
        <authorList>
            <person name="Chen X."/>
        </authorList>
    </citation>
    <scope>NUCLEOTIDE SEQUENCE [LARGE SCALE GENOMIC DNA]</scope>
    <source>
        <strain evidence="7">cv. Fuhuasheng</strain>
        <tissue evidence="6">Leaves</tissue>
    </source>
</reference>
<dbReference type="GO" id="GO:0005524">
    <property type="term" value="F:ATP binding"/>
    <property type="evidence" value="ECO:0007669"/>
    <property type="project" value="UniProtKB-KW"/>
</dbReference>
<gene>
    <name evidence="6" type="ORF">Ahy_B07g086625</name>
</gene>
<keyword evidence="2" id="KW-0547">Nucleotide-binding</keyword>
<evidence type="ECO:0000313" key="7">
    <source>
        <dbReference type="Proteomes" id="UP000289738"/>
    </source>
</evidence>
<evidence type="ECO:0008006" key="8">
    <source>
        <dbReference type="Google" id="ProtNLM"/>
    </source>
</evidence>
<evidence type="ECO:0000256" key="5">
    <source>
        <dbReference type="SAM" id="MobiDB-lite"/>
    </source>
</evidence>
<keyword evidence="3" id="KW-0418">Kinase</keyword>
<comment type="caution">
    <text evidence="6">The sequence shown here is derived from an EMBL/GenBank/DDBJ whole genome shotgun (WGS) entry which is preliminary data.</text>
</comment>
<dbReference type="STRING" id="3818.A0A444YA48"/>
<keyword evidence="7" id="KW-1185">Reference proteome</keyword>
<organism evidence="6 7">
    <name type="scientific">Arachis hypogaea</name>
    <name type="common">Peanut</name>
    <dbReference type="NCBI Taxonomy" id="3818"/>
    <lineage>
        <taxon>Eukaryota</taxon>
        <taxon>Viridiplantae</taxon>
        <taxon>Streptophyta</taxon>
        <taxon>Embryophyta</taxon>
        <taxon>Tracheophyta</taxon>
        <taxon>Spermatophyta</taxon>
        <taxon>Magnoliopsida</taxon>
        <taxon>eudicotyledons</taxon>
        <taxon>Gunneridae</taxon>
        <taxon>Pentapetalae</taxon>
        <taxon>rosids</taxon>
        <taxon>fabids</taxon>
        <taxon>Fabales</taxon>
        <taxon>Fabaceae</taxon>
        <taxon>Papilionoideae</taxon>
        <taxon>50 kb inversion clade</taxon>
        <taxon>dalbergioids sensu lato</taxon>
        <taxon>Dalbergieae</taxon>
        <taxon>Pterocarpus clade</taxon>
        <taxon>Arachis</taxon>
    </lineage>
</organism>
<dbReference type="EMBL" id="SDMP01000017">
    <property type="protein sequence ID" value="RYQ98808.1"/>
    <property type="molecule type" value="Genomic_DNA"/>
</dbReference>
<evidence type="ECO:0000256" key="3">
    <source>
        <dbReference type="ARBA" id="ARBA00022777"/>
    </source>
</evidence>
<accession>A0A444YA48</accession>
<feature type="region of interest" description="Disordered" evidence="5">
    <location>
        <begin position="72"/>
        <end position="99"/>
    </location>
</feature>
<dbReference type="PANTHER" id="PTHR47973">
    <property type="entry name" value="CYSTEINE-RICH RECEPTOR-LIKE PROTEIN KINASE 3"/>
    <property type="match status" value="1"/>
</dbReference>
<evidence type="ECO:0000256" key="4">
    <source>
        <dbReference type="ARBA" id="ARBA00022840"/>
    </source>
</evidence>
<evidence type="ECO:0000256" key="2">
    <source>
        <dbReference type="ARBA" id="ARBA00022741"/>
    </source>
</evidence>
<dbReference type="GO" id="GO:0016301">
    <property type="term" value="F:kinase activity"/>
    <property type="evidence" value="ECO:0007669"/>
    <property type="project" value="UniProtKB-KW"/>
</dbReference>
<keyword evidence="1" id="KW-0808">Transferase</keyword>
<evidence type="ECO:0000256" key="1">
    <source>
        <dbReference type="ARBA" id="ARBA00022679"/>
    </source>
</evidence>